<comment type="similarity">
    <text evidence="8">Belongs to the tRNA(Ile)-lysidine synthase family.</text>
</comment>
<dbReference type="Gene3D" id="1.20.59.20">
    <property type="match status" value="1"/>
</dbReference>
<dbReference type="HAMAP" id="MF_01161">
    <property type="entry name" value="tRNA_Ile_lys_synt"/>
    <property type="match status" value="1"/>
</dbReference>
<evidence type="ECO:0000313" key="10">
    <source>
        <dbReference type="EMBL" id="AIY66387.1"/>
    </source>
</evidence>
<evidence type="ECO:0000256" key="1">
    <source>
        <dbReference type="ARBA" id="ARBA00004496"/>
    </source>
</evidence>
<comment type="subcellular location">
    <subcellularLocation>
        <location evidence="1 8">Cytoplasm</location>
    </subcellularLocation>
</comment>
<keyword evidence="11" id="KW-1185">Reference proteome</keyword>
<dbReference type="GO" id="GO:0005737">
    <property type="term" value="C:cytoplasm"/>
    <property type="evidence" value="ECO:0007669"/>
    <property type="project" value="UniProtKB-SubCell"/>
</dbReference>
<comment type="function">
    <text evidence="8">Ligates lysine onto the cytidine present at position 34 of the AUA codon-specific tRNA(Ile) that contains the anticodon CAU, in an ATP-dependent manner. Cytidine is converted to lysidine, thus changing the amino acid specificity of the tRNA from methionine to isoleucine.</text>
</comment>
<dbReference type="GO" id="GO:0032267">
    <property type="term" value="F:tRNA(Ile)-lysidine synthase activity"/>
    <property type="evidence" value="ECO:0007669"/>
    <property type="project" value="UniProtKB-EC"/>
</dbReference>
<dbReference type="InterPro" id="IPR012094">
    <property type="entry name" value="tRNA_Ile_lys_synt"/>
</dbReference>
<evidence type="ECO:0000256" key="4">
    <source>
        <dbReference type="ARBA" id="ARBA00022694"/>
    </source>
</evidence>
<dbReference type="PANTHER" id="PTHR43033:SF1">
    <property type="entry name" value="TRNA(ILE)-LYSIDINE SYNTHASE-RELATED"/>
    <property type="match status" value="1"/>
</dbReference>
<dbReference type="CDD" id="cd01992">
    <property type="entry name" value="TilS_N"/>
    <property type="match status" value="1"/>
</dbReference>
<dbReference type="SUPFAM" id="SSF52402">
    <property type="entry name" value="Adenine nucleotide alpha hydrolases-like"/>
    <property type="match status" value="1"/>
</dbReference>
<dbReference type="SUPFAM" id="SSF82829">
    <property type="entry name" value="MesJ substrate recognition domain-like"/>
    <property type="match status" value="1"/>
</dbReference>
<evidence type="ECO:0000313" key="11">
    <source>
        <dbReference type="Proteomes" id="UP000030341"/>
    </source>
</evidence>
<dbReference type="GO" id="GO:0005524">
    <property type="term" value="F:ATP binding"/>
    <property type="evidence" value="ECO:0007669"/>
    <property type="project" value="UniProtKB-UniRule"/>
</dbReference>
<dbReference type="InterPro" id="IPR015262">
    <property type="entry name" value="tRNA_Ile_lys_synt_subst-bd"/>
</dbReference>
<dbReference type="Proteomes" id="UP000030341">
    <property type="component" value="Chromosome 1"/>
</dbReference>
<dbReference type="Gene3D" id="3.40.50.620">
    <property type="entry name" value="HUPs"/>
    <property type="match status" value="1"/>
</dbReference>
<keyword evidence="6 8" id="KW-0067">ATP-binding</keyword>
<proteinExistence type="inferred from homology"/>
<dbReference type="InterPro" id="IPR011063">
    <property type="entry name" value="TilS/TtcA_N"/>
</dbReference>
<dbReference type="InterPro" id="IPR012796">
    <property type="entry name" value="Lysidine-tRNA-synth_C"/>
</dbReference>
<dbReference type="Pfam" id="PF01171">
    <property type="entry name" value="ATP_bind_3"/>
    <property type="match status" value="1"/>
</dbReference>
<dbReference type="SUPFAM" id="SSF56037">
    <property type="entry name" value="PheT/TilS domain"/>
    <property type="match status" value="1"/>
</dbReference>
<dbReference type="Pfam" id="PF09179">
    <property type="entry name" value="TilS"/>
    <property type="match status" value="1"/>
</dbReference>
<feature type="binding site" evidence="8">
    <location>
        <begin position="22"/>
        <end position="27"/>
    </location>
    <ligand>
        <name>ATP</name>
        <dbReference type="ChEBI" id="CHEBI:30616"/>
    </ligand>
</feature>
<dbReference type="AlphaFoldDB" id="A0A0A7EK88"/>
<gene>
    <name evidence="8" type="primary">tilS</name>
    <name evidence="10" type="ORF">OM33_12740</name>
</gene>
<protein>
    <recommendedName>
        <fullName evidence="8">tRNA(Ile)-lysidine synthase</fullName>
        <ecNumber evidence="8">6.3.4.19</ecNumber>
    </recommendedName>
    <alternativeName>
        <fullName evidence="8">tRNA(Ile)-2-lysyl-cytidine synthase</fullName>
    </alternativeName>
    <alternativeName>
        <fullName evidence="8">tRNA(Ile)-lysidine synthetase</fullName>
    </alternativeName>
</protein>
<evidence type="ECO:0000256" key="5">
    <source>
        <dbReference type="ARBA" id="ARBA00022741"/>
    </source>
</evidence>
<evidence type="ECO:0000256" key="2">
    <source>
        <dbReference type="ARBA" id="ARBA00022490"/>
    </source>
</evidence>
<dbReference type="HOGENOM" id="CLU_018869_2_0_6"/>
<dbReference type="EMBL" id="CP009888">
    <property type="protein sequence ID" value="AIY66387.1"/>
    <property type="molecule type" value="Genomic_DNA"/>
</dbReference>
<dbReference type="EC" id="6.3.4.19" evidence="8"/>
<dbReference type="Pfam" id="PF11734">
    <property type="entry name" value="TilS_C"/>
    <property type="match status" value="1"/>
</dbReference>
<evidence type="ECO:0000256" key="3">
    <source>
        <dbReference type="ARBA" id="ARBA00022598"/>
    </source>
</evidence>
<comment type="domain">
    <text evidence="8">The N-terminal region contains the highly conserved SGGXDS motif, predicted to be a P-loop motif involved in ATP binding.</text>
</comment>
<evidence type="ECO:0000256" key="6">
    <source>
        <dbReference type="ARBA" id="ARBA00022840"/>
    </source>
</evidence>
<reference evidence="10 11" key="1">
    <citation type="submission" date="2014-11" db="EMBL/GenBank/DDBJ databases">
        <title>Complete Genome Sequence of Pseudoalteromonas sp. Strain OCN003 Isolated from Kaneohe Bay, Oahu, Hawaii.</title>
        <authorList>
            <person name="Beurmann S."/>
            <person name="Videau P."/>
            <person name="Ushijima B."/>
            <person name="Smith A.M."/>
            <person name="Aeby G.S."/>
            <person name="Callahan S.M."/>
            <person name="Belcaid M."/>
        </authorList>
    </citation>
    <scope>NUCLEOTIDE SEQUENCE [LARGE SCALE GENOMIC DNA]</scope>
    <source>
        <strain evidence="10 11">OCN003</strain>
    </source>
</reference>
<dbReference type="eggNOG" id="COG0037">
    <property type="taxonomic scope" value="Bacteria"/>
</dbReference>
<keyword evidence="5 8" id="KW-0547">Nucleotide-binding</keyword>
<evidence type="ECO:0000259" key="9">
    <source>
        <dbReference type="SMART" id="SM00977"/>
    </source>
</evidence>
<keyword evidence="3 8" id="KW-0436">Ligase</keyword>
<sequence>MYQTFKNTLLEKGFTQYTVALSGGVDSVVLLHLAKRLHDEFNHIELKAVHVNHGLSDNASDWQTFCENLCQSWNIPFEASEVSLHLSPRQSLEAIARDARYQAIKYSMLPNSCLLVGQHLDDQVETFFIRLKRGAGLLGLGAIKHESVNDMGITVVRPLLAVSRNDIEHYATNFALEHITDESNADDKFDRNYLRNHVLPQLNARFEGFSRTVFRVTQLLQSQQRLLDEYIAEDAKQCIAEDRLILDKLSSFSRVRIENLIRFWLQSQQLQFPSQKVLNQIREQGLHAKADAQVQINCGDFAVCRYQAALYVVYPKAVPKDITALTESNSAGCKFKVIEAAHGIRLPTEDEMVNVRFNIGSEKLTLKKRNCTKSVNTWLKEAGIPPWQRPHFAGIFYNDKLVQVIGLGIDKSAYSENGVLWIEKE</sequence>
<dbReference type="SMART" id="SM00977">
    <property type="entry name" value="TilS_C"/>
    <property type="match status" value="1"/>
</dbReference>
<keyword evidence="2 8" id="KW-0963">Cytoplasm</keyword>
<dbReference type="PANTHER" id="PTHR43033">
    <property type="entry name" value="TRNA(ILE)-LYSIDINE SYNTHASE-RELATED"/>
    <property type="match status" value="1"/>
</dbReference>
<comment type="catalytic activity">
    <reaction evidence="7 8">
        <text>cytidine(34) in tRNA(Ile2) + L-lysine + ATP = lysidine(34) in tRNA(Ile2) + AMP + diphosphate + H(+)</text>
        <dbReference type="Rhea" id="RHEA:43744"/>
        <dbReference type="Rhea" id="RHEA-COMP:10625"/>
        <dbReference type="Rhea" id="RHEA-COMP:10670"/>
        <dbReference type="ChEBI" id="CHEBI:15378"/>
        <dbReference type="ChEBI" id="CHEBI:30616"/>
        <dbReference type="ChEBI" id="CHEBI:32551"/>
        <dbReference type="ChEBI" id="CHEBI:33019"/>
        <dbReference type="ChEBI" id="CHEBI:82748"/>
        <dbReference type="ChEBI" id="CHEBI:83665"/>
        <dbReference type="ChEBI" id="CHEBI:456215"/>
        <dbReference type="EC" id="6.3.4.19"/>
    </reaction>
</comment>
<dbReference type="InterPro" id="IPR012795">
    <property type="entry name" value="tRNA_Ile_lys_synt_N"/>
</dbReference>
<organism evidence="10 11">
    <name type="scientific">Pseudoalteromonas piratica</name>
    <dbReference type="NCBI Taxonomy" id="1348114"/>
    <lineage>
        <taxon>Bacteria</taxon>
        <taxon>Pseudomonadati</taxon>
        <taxon>Pseudomonadota</taxon>
        <taxon>Gammaproteobacteria</taxon>
        <taxon>Alteromonadales</taxon>
        <taxon>Pseudoalteromonadaceae</taxon>
        <taxon>Pseudoalteromonas</taxon>
    </lineage>
</organism>
<dbReference type="KEGG" id="pseo:OM33_12740"/>
<evidence type="ECO:0000256" key="8">
    <source>
        <dbReference type="HAMAP-Rule" id="MF_01161"/>
    </source>
</evidence>
<keyword evidence="4 8" id="KW-0819">tRNA processing</keyword>
<dbReference type="GO" id="GO:0006400">
    <property type="term" value="P:tRNA modification"/>
    <property type="evidence" value="ECO:0007669"/>
    <property type="project" value="UniProtKB-UniRule"/>
</dbReference>
<dbReference type="InterPro" id="IPR014729">
    <property type="entry name" value="Rossmann-like_a/b/a_fold"/>
</dbReference>
<feature type="domain" description="Lysidine-tRNA(Ile) synthetase C-terminal" evidence="9">
    <location>
        <begin position="353"/>
        <end position="421"/>
    </location>
</feature>
<dbReference type="STRING" id="1348114.OM33_12740"/>
<dbReference type="NCBIfam" id="TIGR02432">
    <property type="entry name" value="lysidine_TilS_N"/>
    <property type="match status" value="1"/>
</dbReference>
<accession>A0A0A7EK88</accession>
<name>A0A0A7EK88_9GAMM</name>
<evidence type="ECO:0000256" key="7">
    <source>
        <dbReference type="ARBA" id="ARBA00048539"/>
    </source>
</evidence>